<keyword evidence="9" id="KW-1185">Reference proteome</keyword>
<dbReference type="InterPro" id="IPR010920">
    <property type="entry name" value="LSM_dom_sf"/>
</dbReference>
<keyword evidence="2 6" id="KW-0812">Transmembrane</keyword>
<keyword evidence="3 6" id="KW-1133">Transmembrane helix</keyword>
<evidence type="ECO:0000256" key="4">
    <source>
        <dbReference type="ARBA" id="ARBA00023136"/>
    </source>
</evidence>
<evidence type="ECO:0000256" key="2">
    <source>
        <dbReference type="ARBA" id="ARBA00022692"/>
    </source>
</evidence>
<dbReference type="InterPro" id="IPR006685">
    <property type="entry name" value="MscS_channel_2nd"/>
</dbReference>
<evidence type="ECO:0000313" key="8">
    <source>
        <dbReference type="EMBL" id="TWT18404.1"/>
    </source>
</evidence>
<name>A0A5C5TX84_9GAMM</name>
<protein>
    <submittedName>
        <fullName evidence="8">Mechanosensitive ion channel</fullName>
    </submittedName>
</protein>
<organism evidence="8 9">
    <name type="scientific">Luteimonas wenzhouensis</name>
    <dbReference type="NCBI Taxonomy" id="2599615"/>
    <lineage>
        <taxon>Bacteria</taxon>
        <taxon>Pseudomonadati</taxon>
        <taxon>Pseudomonadota</taxon>
        <taxon>Gammaproteobacteria</taxon>
        <taxon>Lysobacterales</taxon>
        <taxon>Lysobacteraceae</taxon>
        <taxon>Luteimonas</taxon>
    </lineage>
</organism>
<dbReference type="Pfam" id="PF00924">
    <property type="entry name" value="MS_channel_2nd"/>
    <property type="match status" value="1"/>
</dbReference>
<evidence type="ECO:0000256" key="1">
    <source>
        <dbReference type="ARBA" id="ARBA00004370"/>
    </source>
</evidence>
<dbReference type="InterPro" id="IPR023408">
    <property type="entry name" value="MscS_beta-dom_sf"/>
</dbReference>
<gene>
    <name evidence="8" type="ORF">FQY79_11050</name>
</gene>
<dbReference type="PANTHER" id="PTHR30566:SF25">
    <property type="entry name" value="INNER MEMBRANE PROTEIN"/>
    <property type="match status" value="1"/>
</dbReference>
<feature type="compositionally biased region" description="Basic and acidic residues" evidence="5">
    <location>
        <begin position="340"/>
        <end position="350"/>
    </location>
</feature>
<feature type="domain" description="Mechanosensitive ion channel MscS" evidence="7">
    <location>
        <begin position="180"/>
        <end position="246"/>
    </location>
</feature>
<evidence type="ECO:0000256" key="3">
    <source>
        <dbReference type="ARBA" id="ARBA00022989"/>
    </source>
</evidence>
<proteinExistence type="predicted"/>
<dbReference type="EMBL" id="VOHE01000005">
    <property type="protein sequence ID" value="TWT18404.1"/>
    <property type="molecule type" value="Genomic_DNA"/>
</dbReference>
<reference evidence="8 9" key="1">
    <citation type="submission" date="2019-07" db="EMBL/GenBank/DDBJ databases">
        <title>Luteimonas sp. YD-1 nov., isolated from acidic soil.</title>
        <authorList>
            <person name="Zhou J."/>
        </authorList>
    </citation>
    <scope>NUCLEOTIDE SEQUENCE [LARGE SCALE GENOMIC DNA]</scope>
    <source>
        <strain evidence="8 9">YD-1</strain>
    </source>
</reference>
<comment type="subcellular location">
    <subcellularLocation>
        <location evidence="1">Membrane</location>
    </subcellularLocation>
</comment>
<feature type="transmembrane region" description="Helical" evidence="6">
    <location>
        <begin position="81"/>
        <end position="102"/>
    </location>
</feature>
<evidence type="ECO:0000313" key="9">
    <source>
        <dbReference type="Proteomes" id="UP000315949"/>
    </source>
</evidence>
<dbReference type="OrthoDB" id="9792218at2"/>
<dbReference type="PANTHER" id="PTHR30566">
    <property type="entry name" value="YNAI-RELATED MECHANOSENSITIVE ION CHANNEL"/>
    <property type="match status" value="1"/>
</dbReference>
<feature type="transmembrane region" description="Helical" evidence="6">
    <location>
        <begin position="131"/>
        <end position="152"/>
    </location>
</feature>
<evidence type="ECO:0000256" key="6">
    <source>
        <dbReference type="SAM" id="Phobius"/>
    </source>
</evidence>
<comment type="caution">
    <text evidence="8">The sequence shown here is derived from an EMBL/GenBank/DDBJ whole genome shotgun (WGS) entry which is preliminary data.</text>
</comment>
<dbReference type="GO" id="GO:0016020">
    <property type="term" value="C:membrane"/>
    <property type="evidence" value="ECO:0007669"/>
    <property type="project" value="UniProtKB-SubCell"/>
</dbReference>
<dbReference type="Gene3D" id="1.10.287.1260">
    <property type="match status" value="1"/>
</dbReference>
<accession>A0A5C5TX84</accession>
<dbReference type="SUPFAM" id="SSF50182">
    <property type="entry name" value="Sm-like ribonucleoproteins"/>
    <property type="match status" value="1"/>
</dbReference>
<keyword evidence="4 6" id="KW-0472">Membrane</keyword>
<feature type="region of interest" description="Disordered" evidence="5">
    <location>
        <begin position="340"/>
        <end position="386"/>
    </location>
</feature>
<sequence length="386" mass="42462">MPDWQQAIDAAWPLLAALLLGLVVRQLLLSVARRADRHAASRTSARVVRVIVVPAALALPLLFLMQAVSATPLPPSAVAQAQHWLGIGVLLCVVWLAVRVVAALEARILREHPVDVEDNLAARRIQTQARVIARVAQGAIVLVGVSLALMTFPAIRQLGATLLASAGILGLVAGIAARPVFGNLIAGLQIALAQPIRLDDVVIVEGEWGRIEEITSTYVVVRVWDERRLVVPLQWFIENPFQNWTRTSAQLLGTAFLWLDYRTPMDEVRAQLQRICEEDPRWDGRVCIAQVTDTREHTMEVRLLVSARNSGDLFDLRCVVRERMIDFLERCHPQALPRLRADIAREERSPRRSPRPGPATADTTSPGAEDGQGDLARAVAEPPPPG</sequence>
<dbReference type="Gene3D" id="2.30.30.60">
    <property type="match status" value="1"/>
</dbReference>
<dbReference type="GO" id="GO:0008381">
    <property type="term" value="F:mechanosensitive monoatomic ion channel activity"/>
    <property type="evidence" value="ECO:0007669"/>
    <property type="project" value="UniProtKB-ARBA"/>
</dbReference>
<dbReference type="Proteomes" id="UP000315949">
    <property type="component" value="Unassembled WGS sequence"/>
</dbReference>
<feature type="transmembrane region" description="Helical" evidence="6">
    <location>
        <begin position="12"/>
        <end position="29"/>
    </location>
</feature>
<evidence type="ECO:0000259" key="7">
    <source>
        <dbReference type="Pfam" id="PF00924"/>
    </source>
</evidence>
<feature type="transmembrane region" description="Helical" evidence="6">
    <location>
        <begin position="50"/>
        <end position="69"/>
    </location>
</feature>
<feature type="transmembrane region" description="Helical" evidence="6">
    <location>
        <begin position="158"/>
        <end position="177"/>
    </location>
</feature>
<dbReference type="AlphaFoldDB" id="A0A5C5TX84"/>
<dbReference type="RefSeq" id="WP_146312966.1">
    <property type="nucleotide sequence ID" value="NZ_VOHE01000005.1"/>
</dbReference>
<evidence type="ECO:0000256" key="5">
    <source>
        <dbReference type="SAM" id="MobiDB-lite"/>
    </source>
</evidence>